<dbReference type="EMBL" id="MHCX01000045">
    <property type="protein sequence ID" value="OGY28733.1"/>
    <property type="molecule type" value="Genomic_DNA"/>
</dbReference>
<name>A0A1G1WM32_9BACT</name>
<proteinExistence type="predicted"/>
<gene>
    <name evidence="1" type="ORF">A3J50_01310</name>
</gene>
<evidence type="ECO:0008006" key="3">
    <source>
        <dbReference type="Google" id="ProtNLM"/>
    </source>
</evidence>
<dbReference type="InterPro" id="IPR033469">
    <property type="entry name" value="CYTH-like_dom_sf"/>
</dbReference>
<organism evidence="1 2">
    <name type="scientific">Candidatus Woykebacteria bacterium RIFCSPHIGHO2_02_FULL_43_16b</name>
    <dbReference type="NCBI Taxonomy" id="1802601"/>
    <lineage>
        <taxon>Bacteria</taxon>
        <taxon>Candidatus Woykeibacteriota</taxon>
    </lineage>
</organism>
<dbReference type="AlphaFoldDB" id="A0A1G1WM32"/>
<dbReference type="Gene3D" id="2.40.320.10">
    <property type="entry name" value="Hypothetical Protein Pfu-838710-001"/>
    <property type="match status" value="1"/>
</dbReference>
<evidence type="ECO:0000313" key="2">
    <source>
        <dbReference type="Proteomes" id="UP000177821"/>
    </source>
</evidence>
<evidence type="ECO:0000313" key="1">
    <source>
        <dbReference type="EMBL" id="OGY28733.1"/>
    </source>
</evidence>
<dbReference type="Proteomes" id="UP000177821">
    <property type="component" value="Unassembled WGS sequence"/>
</dbReference>
<accession>A0A1G1WM32</accession>
<reference evidence="1 2" key="1">
    <citation type="journal article" date="2016" name="Nat. Commun.">
        <title>Thousands of microbial genomes shed light on interconnected biogeochemical processes in an aquifer system.</title>
        <authorList>
            <person name="Anantharaman K."/>
            <person name="Brown C.T."/>
            <person name="Hug L.A."/>
            <person name="Sharon I."/>
            <person name="Castelle C.J."/>
            <person name="Probst A.J."/>
            <person name="Thomas B.C."/>
            <person name="Singh A."/>
            <person name="Wilkins M.J."/>
            <person name="Karaoz U."/>
            <person name="Brodie E.L."/>
            <person name="Williams K.H."/>
            <person name="Hubbard S.S."/>
            <person name="Banfield J.F."/>
        </authorList>
    </citation>
    <scope>NUCLEOTIDE SEQUENCE [LARGE SCALE GENOMIC DNA]</scope>
</reference>
<dbReference type="SUPFAM" id="SSF55154">
    <property type="entry name" value="CYTH-like phosphatases"/>
    <property type="match status" value="1"/>
</dbReference>
<protein>
    <recommendedName>
        <fullName evidence="3">CYTH domain-containing protein</fullName>
    </recommendedName>
</protein>
<sequence>MIEIRLKFNDPRKVLSQLLSEGSVIEEYETEDVFFSPKDQLWDYEKKNFRLRENTIAGVAKVYLIYREVEWSRNSKTFKVEWKYELPNALDQGVEIVKSWGFEEIVRYKKLGKHLKSLGGEIYYEEIEHIGPMVEIERNTQEEIDQAIAKLFKGLDYQIVAESVPSLVSKSLTLKTK</sequence>
<comment type="caution">
    <text evidence="1">The sequence shown here is derived from an EMBL/GenBank/DDBJ whole genome shotgun (WGS) entry which is preliminary data.</text>
</comment>